<dbReference type="EMBL" id="SBKU01000013">
    <property type="protein sequence ID" value="RYQ66017.1"/>
    <property type="molecule type" value="Genomic_DNA"/>
</dbReference>
<name>A0A2N3QQ92_9BIFI</name>
<comment type="caution">
    <text evidence="1">The sequence shown here is derived from an EMBL/GenBank/DDBJ whole genome shotgun (WGS) entry which is preliminary data.</text>
</comment>
<evidence type="ECO:0000313" key="1">
    <source>
        <dbReference type="EMBL" id="PKU93798.1"/>
    </source>
</evidence>
<dbReference type="AlphaFoldDB" id="A0A2N3QQ92"/>
<proteinExistence type="predicted"/>
<reference evidence="1 3" key="1">
    <citation type="submission" date="2017-10" db="EMBL/GenBank/DDBJ databases">
        <title>Bifidobacterium genomics.</title>
        <authorList>
            <person name="Lugli G.A."/>
            <person name="Milani C."/>
            <person name="Mancabelli L."/>
        </authorList>
    </citation>
    <scope>NUCLEOTIDE SEQUENCE [LARGE SCALE GENOMIC DNA]</scope>
    <source>
        <strain evidence="1 3">1747B</strain>
    </source>
</reference>
<protein>
    <submittedName>
        <fullName evidence="1">Uncharacterized protein</fullName>
    </submittedName>
</protein>
<accession>A0A2N3QQ92</accession>
<dbReference type="EMBL" id="PCHA01000029">
    <property type="protein sequence ID" value="PKU93798.1"/>
    <property type="molecule type" value="Genomic_DNA"/>
</dbReference>
<evidence type="ECO:0000313" key="4">
    <source>
        <dbReference type="Proteomes" id="UP000293268"/>
    </source>
</evidence>
<gene>
    <name evidence="1" type="ORF">CQR45_1517</name>
    <name evidence="2" type="ORF">PG2072B_1564</name>
</gene>
<evidence type="ECO:0000313" key="2">
    <source>
        <dbReference type="EMBL" id="RYQ66017.1"/>
    </source>
</evidence>
<organism evidence="1 3">
    <name type="scientific">Bifidobacterium pseudolongum subsp. globosum</name>
    <dbReference type="NCBI Taxonomy" id="1690"/>
    <lineage>
        <taxon>Bacteria</taxon>
        <taxon>Bacillati</taxon>
        <taxon>Actinomycetota</taxon>
        <taxon>Actinomycetes</taxon>
        <taxon>Bifidobacteriales</taxon>
        <taxon>Bifidobacteriaceae</taxon>
        <taxon>Bifidobacterium</taxon>
    </lineage>
</organism>
<sequence length="197" mass="21620">MFLVRAPAAASTGTGEAAWRAQWCTRRAVRLPLGDRLTRHPEQDSQTLLGEATTGPQVLKVLTKGHGNSCTQAVGEAADIRFPCSGSSSTVPVRTMHIHHPTVAIHRATTYLPQPLVASTRTSREVMCSDPKARVPAQTFVLRRVFWIKMAPGGPEKRLPRDISHGDSILVVSYYLINKFLWSQQADSTISHDTSPI</sequence>
<dbReference type="Proteomes" id="UP000293268">
    <property type="component" value="Unassembled WGS sequence"/>
</dbReference>
<reference evidence="2 4" key="2">
    <citation type="submission" date="2019-01" db="EMBL/GenBank/DDBJ databases">
        <title>Unveiling genomic diversity among members of the Bifidobacterium pseudolongum species, a widely distributed gut commensal of the animal kingdom.</title>
        <authorList>
            <person name="Lugli G.A."/>
            <person name="Duranti S."/>
            <person name="Albert K."/>
            <person name="Mancabelli L."/>
            <person name="Napoli S."/>
            <person name="Viappiani A."/>
            <person name="Anzalone R."/>
            <person name="Longhi G."/>
            <person name="Milani C."/>
            <person name="Turroni F."/>
            <person name="Alessandri G."/>
            <person name="Sela D.A."/>
            <person name="Van Sinderen D."/>
            <person name="Ventura M."/>
        </authorList>
    </citation>
    <scope>NUCLEOTIDE SEQUENCE [LARGE SCALE GENOMIC DNA]</scope>
    <source>
        <strain evidence="2 4">2072B</strain>
    </source>
</reference>
<dbReference type="Proteomes" id="UP000233722">
    <property type="component" value="Unassembled WGS sequence"/>
</dbReference>
<evidence type="ECO:0000313" key="3">
    <source>
        <dbReference type="Proteomes" id="UP000233722"/>
    </source>
</evidence>